<dbReference type="EMBL" id="CAJMWZ010003245">
    <property type="protein sequence ID" value="CAE6471864.1"/>
    <property type="molecule type" value="Genomic_DNA"/>
</dbReference>
<sequence>MVNLSTPSLRYPLCPGQHAPLCYFPSFCYHINLECHRLGAPVETGKGLVARGGTCLIDCTASTETFGISTVLHSNVQRKLKTLDDYYTAGTDPTNDMNDIIALVNNAGSSIRDLPTDLTGQFNGKAPDIVNL</sequence>
<name>A0A8H3GWI4_9AGAM</name>
<gene>
    <name evidence="1" type="ORF">RDB_LOCUS63872</name>
</gene>
<organism evidence="1 2">
    <name type="scientific">Rhizoctonia solani</name>
    <dbReference type="NCBI Taxonomy" id="456999"/>
    <lineage>
        <taxon>Eukaryota</taxon>
        <taxon>Fungi</taxon>
        <taxon>Dikarya</taxon>
        <taxon>Basidiomycota</taxon>
        <taxon>Agaricomycotina</taxon>
        <taxon>Agaricomycetes</taxon>
        <taxon>Cantharellales</taxon>
        <taxon>Ceratobasidiaceae</taxon>
        <taxon>Rhizoctonia</taxon>
    </lineage>
</organism>
<protein>
    <submittedName>
        <fullName evidence="1">Uncharacterized protein</fullName>
    </submittedName>
</protein>
<proteinExistence type="predicted"/>
<accession>A0A8H3GWI4</accession>
<evidence type="ECO:0000313" key="1">
    <source>
        <dbReference type="EMBL" id="CAE6471864.1"/>
    </source>
</evidence>
<dbReference type="AlphaFoldDB" id="A0A8H3GWI4"/>
<reference evidence="1" key="1">
    <citation type="submission" date="2021-01" db="EMBL/GenBank/DDBJ databases">
        <authorList>
            <person name="Kaushik A."/>
        </authorList>
    </citation>
    <scope>NUCLEOTIDE SEQUENCE</scope>
    <source>
        <strain evidence="1">Type strain: AG8-Rh-89/</strain>
    </source>
</reference>
<comment type="caution">
    <text evidence="1">The sequence shown here is derived from an EMBL/GenBank/DDBJ whole genome shotgun (WGS) entry which is preliminary data.</text>
</comment>
<evidence type="ECO:0000313" key="2">
    <source>
        <dbReference type="Proteomes" id="UP000663850"/>
    </source>
</evidence>
<dbReference type="Proteomes" id="UP000663850">
    <property type="component" value="Unassembled WGS sequence"/>
</dbReference>